<keyword evidence="2" id="KW-1185">Reference proteome</keyword>
<evidence type="ECO:0008006" key="3">
    <source>
        <dbReference type="Google" id="ProtNLM"/>
    </source>
</evidence>
<evidence type="ECO:0000313" key="1">
    <source>
        <dbReference type="EMBL" id="GFR45065.1"/>
    </source>
</evidence>
<name>A0AAD3HLT6_9CHLO</name>
<sequence>MAQSLNPSALCGDLHALAALGIDQLHNVIEIVRQLFGQIGYGDADDTMQRQAALQHQYLAAVGALRRTLEQCIVLSSQLHSGDCGADAVKEEPVATADDMATRLTQLQAELSGKNEVVKQLIDQLRQMLESISMWESHKHMLERYKLAEGH</sequence>
<protein>
    <recommendedName>
        <fullName evidence="3">Mediator of RNA polymerase II transcription subunit 30</fullName>
    </recommendedName>
</protein>
<organism evidence="1 2">
    <name type="scientific">Astrephomene gubernaculifera</name>
    <dbReference type="NCBI Taxonomy" id="47775"/>
    <lineage>
        <taxon>Eukaryota</taxon>
        <taxon>Viridiplantae</taxon>
        <taxon>Chlorophyta</taxon>
        <taxon>core chlorophytes</taxon>
        <taxon>Chlorophyceae</taxon>
        <taxon>CS clade</taxon>
        <taxon>Chlamydomonadales</taxon>
        <taxon>Astrephomenaceae</taxon>
        <taxon>Astrephomene</taxon>
    </lineage>
</organism>
<proteinExistence type="predicted"/>
<dbReference type="AlphaFoldDB" id="A0AAD3HLT6"/>
<dbReference type="Proteomes" id="UP001054857">
    <property type="component" value="Unassembled WGS sequence"/>
</dbReference>
<gene>
    <name evidence="1" type="ORF">Agub_g6438</name>
</gene>
<comment type="caution">
    <text evidence="1">The sequence shown here is derived from an EMBL/GenBank/DDBJ whole genome shotgun (WGS) entry which is preliminary data.</text>
</comment>
<evidence type="ECO:0000313" key="2">
    <source>
        <dbReference type="Proteomes" id="UP001054857"/>
    </source>
</evidence>
<reference evidence="1 2" key="1">
    <citation type="journal article" date="2021" name="Sci. Rep.">
        <title>Genome sequencing of the multicellular alga Astrephomene provides insights into convergent evolution of germ-soma differentiation.</title>
        <authorList>
            <person name="Yamashita S."/>
            <person name="Yamamoto K."/>
            <person name="Matsuzaki R."/>
            <person name="Suzuki S."/>
            <person name="Yamaguchi H."/>
            <person name="Hirooka S."/>
            <person name="Minakuchi Y."/>
            <person name="Miyagishima S."/>
            <person name="Kawachi M."/>
            <person name="Toyoda A."/>
            <person name="Nozaki H."/>
        </authorList>
    </citation>
    <scope>NUCLEOTIDE SEQUENCE [LARGE SCALE GENOMIC DNA]</scope>
    <source>
        <strain evidence="1 2">NIES-4017</strain>
    </source>
</reference>
<dbReference type="EMBL" id="BMAR01000009">
    <property type="protein sequence ID" value="GFR45065.1"/>
    <property type="molecule type" value="Genomic_DNA"/>
</dbReference>
<accession>A0AAD3HLT6</accession>